<dbReference type="EMBL" id="QGKM01000010">
    <property type="protein sequence ID" value="PWQ99453.1"/>
    <property type="molecule type" value="Genomic_DNA"/>
</dbReference>
<gene>
    <name evidence="3" type="ORF">DKW60_05415</name>
</gene>
<dbReference type="AlphaFoldDB" id="A0A317CPP2"/>
<evidence type="ECO:0000313" key="3">
    <source>
        <dbReference type="EMBL" id="PWQ99453.1"/>
    </source>
</evidence>
<keyword evidence="3" id="KW-0418">Kinase</keyword>
<reference evidence="3 4" key="1">
    <citation type="submission" date="2018-05" db="EMBL/GenBank/DDBJ databases">
        <title>Leucothrix arctica sp. nov., isolated from Arctic seawater.</title>
        <authorList>
            <person name="Choi A."/>
            <person name="Baek K."/>
        </authorList>
    </citation>
    <scope>NUCLEOTIDE SEQUENCE [LARGE SCALE GENOMIC DNA]</scope>
    <source>
        <strain evidence="3 4">JCM 18388</strain>
    </source>
</reference>
<protein>
    <submittedName>
        <fullName evidence="3">Histidine kinase</fullName>
    </submittedName>
</protein>
<feature type="domain" description="Double Cache" evidence="2">
    <location>
        <begin position="83"/>
        <end position="155"/>
    </location>
</feature>
<keyword evidence="3" id="KW-0808">Transferase</keyword>
<keyword evidence="4" id="KW-1185">Reference proteome</keyword>
<dbReference type="OrthoDB" id="9781845at2"/>
<feature type="chain" id="PRO_5016414918" evidence="1">
    <location>
        <begin position="26"/>
        <end position="170"/>
    </location>
</feature>
<organism evidence="3 4">
    <name type="scientific">Leucothrix pacifica</name>
    <dbReference type="NCBI Taxonomy" id="1247513"/>
    <lineage>
        <taxon>Bacteria</taxon>
        <taxon>Pseudomonadati</taxon>
        <taxon>Pseudomonadota</taxon>
        <taxon>Gammaproteobacteria</taxon>
        <taxon>Thiotrichales</taxon>
        <taxon>Thiotrichaceae</taxon>
        <taxon>Leucothrix</taxon>
    </lineage>
</organism>
<keyword evidence="1" id="KW-0732">Signal</keyword>
<evidence type="ECO:0000259" key="2">
    <source>
        <dbReference type="Pfam" id="PF08269"/>
    </source>
</evidence>
<proteinExistence type="predicted"/>
<accession>A0A317CPP2</accession>
<comment type="caution">
    <text evidence="3">The sequence shown here is derived from an EMBL/GenBank/DDBJ whole genome shotgun (WGS) entry which is preliminary data.</text>
</comment>
<dbReference type="InterPro" id="IPR004010">
    <property type="entry name" value="Double_Cache_2"/>
</dbReference>
<dbReference type="Proteomes" id="UP000245539">
    <property type="component" value="Unassembled WGS sequence"/>
</dbReference>
<sequence>MPIITTTNKIVSLCVGAILSASIFASEGHHESPPVNAFRVSFADTLTPHGAKSISLRAADLINRKGRVAVAEFSRLDGGFLIKDGFVFCMTLDGIMISHPVRPQLIGQNLSAYDRYGETFFQEMIQVALSLGEGWVEYKWPYPGTNELRQKVSYVVRNKEGFFCGVAAFK</sequence>
<evidence type="ECO:0000313" key="4">
    <source>
        <dbReference type="Proteomes" id="UP000245539"/>
    </source>
</evidence>
<feature type="signal peptide" evidence="1">
    <location>
        <begin position="1"/>
        <end position="25"/>
    </location>
</feature>
<dbReference type="Gene3D" id="3.30.450.20">
    <property type="entry name" value="PAS domain"/>
    <property type="match status" value="1"/>
</dbReference>
<name>A0A317CPP2_9GAMM</name>
<evidence type="ECO:0000256" key="1">
    <source>
        <dbReference type="SAM" id="SignalP"/>
    </source>
</evidence>
<dbReference type="RefSeq" id="WP_109836651.1">
    <property type="nucleotide sequence ID" value="NZ_QGKM01000010.1"/>
</dbReference>
<dbReference type="Pfam" id="PF08269">
    <property type="entry name" value="dCache_2"/>
    <property type="match status" value="1"/>
</dbReference>
<dbReference type="GO" id="GO:0016301">
    <property type="term" value="F:kinase activity"/>
    <property type="evidence" value="ECO:0007669"/>
    <property type="project" value="UniProtKB-KW"/>
</dbReference>